<keyword evidence="2" id="KW-0503">Monooxygenase</keyword>
<reference evidence="3" key="1">
    <citation type="journal article" date="2019" name="Int. J. Syst. Evol. Microbiol.">
        <title>The Global Catalogue of Microorganisms (GCM) 10K type strain sequencing project: providing services to taxonomists for standard genome sequencing and annotation.</title>
        <authorList>
            <consortium name="The Broad Institute Genomics Platform"/>
            <consortium name="The Broad Institute Genome Sequencing Center for Infectious Disease"/>
            <person name="Wu L."/>
            <person name="Ma J."/>
        </authorList>
    </citation>
    <scope>NUCLEOTIDE SEQUENCE [LARGE SCALE GENOMIC DNA]</scope>
    <source>
        <strain evidence="3">CGMCC 1.8859</strain>
    </source>
</reference>
<feature type="domain" description="Amine oxidase" evidence="1">
    <location>
        <begin position="176"/>
        <end position="356"/>
    </location>
</feature>
<evidence type="ECO:0000313" key="3">
    <source>
        <dbReference type="Proteomes" id="UP000637267"/>
    </source>
</evidence>
<dbReference type="Gene3D" id="3.50.50.60">
    <property type="entry name" value="FAD/NAD(P)-binding domain"/>
    <property type="match status" value="1"/>
</dbReference>
<dbReference type="InterPro" id="IPR036188">
    <property type="entry name" value="FAD/NAD-bd_sf"/>
</dbReference>
<sequence length="535" mass="58206">MSGVSRRQFLLGSAALGLAGCSRLGWGEVTPVVNTPGMSMGHALRDHRNLPAPSASYKTGTVILGSGVAGLAAGWRLARGGYKDFMLLAGPEHYGNAAGGAFGALQYPKGAHYLPLPSMESRHVRDMLFDAGVIEADPYALKPRFDERVLVHAPDERVFVNGRWEDGLLPLQGQPASEREQQARFFRYTDQLKQATGADGKRVFCIPVELSSADPHWLALDQQTFAHWLDQSGYTAPGLRTYLDYCCRDDFGAVASQISAWAGLHYFAARAGQAANASEGAVLTWPGGLNPLARHLAQSSRAQWREGMAVRVDETRSGVQVLCAEQTAQGWRTFTIEADRAICAMPLHVAKYVVPQINSYGFDAASHMPPHAAWVISSFLLDGFPAEEPGAALAWDNVIHGGRGLGYVVSTHQDITWAPPPQTVFTAYQVYSDRTPQQARQWLEHATPAELYEEAACDLRVVYGRRLRQCAIGLDITVRGHAMASPAPGFMHNAGLKALRGHDGKILFAHSDLSGFSVFEEASWWGVRAAEKILG</sequence>
<dbReference type="Pfam" id="PF13450">
    <property type="entry name" value="NAD_binding_8"/>
    <property type="match status" value="1"/>
</dbReference>
<dbReference type="SUPFAM" id="SSF51905">
    <property type="entry name" value="FAD/NAD(P)-binding domain"/>
    <property type="match status" value="1"/>
</dbReference>
<dbReference type="PROSITE" id="PS51318">
    <property type="entry name" value="TAT"/>
    <property type="match status" value="1"/>
</dbReference>
<dbReference type="Pfam" id="PF01593">
    <property type="entry name" value="Amino_oxidase"/>
    <property type="match status" value="1"/>
</dbReference>
<comment type="caution">
    <text evidence="2">The sequence shown here is derived from an EMBL/GenBank/DDBJ whole genome shotgun (WGS) entry which is preliminary data.</text>
</comment>
<evidence type="ECO:0000313" key="2">
    <source>
        <dbReference type="EMBL" id="GGP23810.1"/>
    </source>
</evidence>
<evidence type="ECO:0000259" key="1">
    <source>
        <dbReference type="Pfam" id="PF01593"/>
    </source>
</evidence>
<keyword evidence="2" id="KW-0560">Oxidoreductase</keyword>
<dbReference type="InterPro" id="IPR002937">
    <property type="entry name" value="Amino_oxidase"/>
</dbReference>
<keyword evidence="3" id="KW-1185">Reference proteome</keyword>
<dbReference type="PROSITE" id="PS51257">
    <property type="entry name" value="PROKAR_LIPOPROTEIN"/>
    <property type="match status" value="1"/>
</dbReference>
<name>A0ABQ2PE86_9NEIS</name>
<protein>
    <submittedName>
        <fullName evidence="2">Monooxygenase</fullName>
    </submittedName>
</protein>
<dbReference type="EMBL" id="BMLX01000008">
    <property type="protein sequence ID" value="GGP23810.1"/>
    <property type="molecule type" value="Genomic_DNA"/>
</dbReference>
<dbReference type="InterPro" id="IPR006311">
    <property type="entry name" value="TAT_signal"/>
</dbReference>
<organism evidence="2 3">
    <name type="scientific">Silvimonas iriomotensis</name>
    <dbReference type="NCBI Taxonomy" id="449662"/>
    <lineage>
        <taxon>Bacteria</taxon>
        <taxon>Pseudomonadati</taxon>
        <taxon>Pseudomonadota</taxon>
        <taxon>Betaproteobacteria</taxon>
        <taxon>Neisseriales</taxon>
        <taxon>Chitinibacteraceae</taxon>
        <taxon>Silvimonas</taxon>
    </lineage>
</organism>
<dbReference type="Proteomes" id="UP000637267">
    <property type="component" value="Unassembled WGS sequence"/>
</dbReference>
<gene>
    <name evidence="2" type="ORF">GCM10010970_38100</name>
</gene>
<dbReference type="RefSeq" id="WP_188706600.1">
    <property type="nucleotide sequence ID" value="NZ_BMLX01000008.1"/>
</dbReference>
<accession>A0ABQ2PE86</accession>
<proteinExistence type="predicted"/>
<dbReference type="GO" id="GO:0004497">
    <property type="term" value="F:monooxygenase activity"/>
    <property type="evidence" value="ECO:0007669"/>
    <property type="project" value="UniProtKB-KW"/>
</dbReference>